<dbReference type="Proteomes" id="UP000095767">
    <property type="component" value="Unassembled WGS sequence"/>
</dbReference>
<reference evidence="2 3" key="1">
    <citation type="submission" date="2016-09" db="EMBL/GenBank/DDBJ databases">
        <title>The draft genome of Dichanthelium oligosanthes: A C3 panicoid grass species.</title>
        <authorList>
            <person name="Studer A.J."/>
            <person name="Schnable J.C."/>
            <person name="Brutnell T.P."/>
        </authorList>
    </citation>
    <scope>NUCLEOTIDE SEQUENCE [LARGE SCALE GENOMIC DNA]</scope>
    <source>
        <strain evidence="3">cv. Kellogg 1175</strain>
        <tissue evidence="2">Leaf</tissue>
    </source>
</reference>
<name>A0A1E5VPK2_9POAL</name>
<proteinExistence type="predicted"/>
<keyword evidence="3" id="KW-1185">Reference proteome</keyword>
<feature type="region of interest" description="Disordered" evidence="1">
    <location>
        <begin position="1"/>
        <end position="29"/>
    </location>
</feature>
<gene>
    <name evidence="2" type="ORF">BAE44_0011964</name>
</gene>
<accession>A0A1E5VPK2</accession>
<protein>
    <submittedName>
        <fullName evidence="2">Uncharacterized protein</fullName>
    </submittedName>
</protein>
<sequence length="47" mass="4834">LVHPGVAGAAAVHGEGGADAGRDHGPREAAAAQVIGQLPEHHHRHYR</sequence>
<evidence type="ECO:0000313" key="2">
    <source>
        <dbReference type="EMBL" id="OEL27016.1"/>
    </source>
</evidence>
<dbReference type="EMBL" id="LWDX02033467">
    <property type="protein sequence ID" value="OEL27016.1"/>
    <property type="molecule type" value="Genomic_DNA"/>
</dbReference>
<dbReference type="AlphaFoldDB" id="A0A1E5VPK2"/>
<feature type="non-terminal residue" evidence="2">
    <location>
        <position position="1"/>
    </location>
</feature>
<evidence type="ECO:0000256" key="1">
    <source>
        <dbReference type="SAM" id="MobiDB-lite"/>
    </source>
</evidence>
<feature type="compositionally biased region" description="Low complexity" evidence="1">
    <location>
        <begin position="1"/>
        <end position="13"/>
    </location>
</feature>
<comment type="caution">
    <text evidence="2">The sequence shown here is derived from an EMBL/GenBank/DDBJ whole genome shotgun (WGS) entry which is preliminary data.</text>
</comment>
<evidence type="ECO:0000313" key="3">
    <source>
        <dbReference type="Proteomes" id="UP000095767"/>
    </source>
</evidence>
<organism evidence="2 3">
    <name type="scientific">Dichanthelium oligosanthes</name>
    <dbReference type="NCBI Taxonomy" id="888268"/>
    <lineage>
        <taxon>Eukaryota</taxon>
        <taxon>Viridiplantae</taxon>
        <taxon>Streptophyta</taxon>
        <taxon>Embryophyta</taxon>
        <taxon>Tracheophyta</taxon>
        <taxon>Spermatophyta</taxon>
        <taxon>Magnoliopsida</taxon>
        <taxon>Liliopsida</taxon>
        <taxon>Poales</taxon>
        <taxon>Poaceae</taxon>
        <taxon>PACMAD clade</taxon>
        <taxon>Panicoideae</taxon>
        <taxon>Panicodae</taxon>
        <taxon>Paniceae</taxon>
        <taxon>Dichantheliinae</taxon>
        <taxon>Dichanthelium</taxon>
    </lineage>
</organism>